<keyword evidence="4" id="KW-0804">Transcription</keyword>
<dbReference type="InterPro" id="IPR001789">
    <property type="entry name" value="Sig_transdc_resp-reg_receiver"/>
</dbReference>
<evidence type="ECO:0000313" key="10">
    <source>
        <dbReference type="Proteomes" id="UP000014155"/>
    </source>
</evidence>
<evidence type="ECO:0000313" key="9">
    <source>
        <dbReference type="EMBL" id="EMS72397.1"/>
    </source>
</evidence>
<dbReference type="PANTHER" id="PTHR43280">
    <property type="entry name" value="ARAC-FAMILY TRANSCRIPTIONAL REGULATOR"/>
    <property type="match status" value="1"/>
</dbReference>
<dbReference type="eggNOG" id="COG2207">
    <property type="taxonomic scope" value="Bacteria"/>
</dbReference>
<evidence type="ECO:0000256" key="6">
    <source>
        <dbReference type="PROSITE-ProRule" id="PRU00169"/>
    </source>
</evidence>
<keyword evidence="6" id="KW-0597">Phosphoprotein</keyword>
<keyword evidence="3" id="KW-0238">DNA-binding</keyword>
<name>S0FKM0_RUMCE</name>
<accession>S0FKM0</accession>
<feature type="domain" description="Response regulatory" evidence="8">
    <location>
        <begin position="3"/>
        <end position="120"/>
    </location>
</feature>
<keyword evidence="2" id="KW-0805">Transcription regulation</keyword>
<dbReference type="PATRIC" id="fig|1195236.3.peg.1924"/>
<dbReference type="SUPFAM" id="SSF46689">
    <property type="entry name" value="Homeodomain-like"/>
    <property type="match status" value="2"/>
</dbReference>
<comment type="caution">
    <text evidence="9">The sequence shown here is derived from an EMBL/GenBank/DDBJ whole genome shotgun (WGS) entry which is preliminary data.</text>
</comment>
<dbReference type="PANTHER" id="PTHR43280:SF2">
    <property type="entry name" value="HTH-TYPE TRANSCRIPTIONAL REGULATOR EXSA"/>
    <property type="match status" value="1"/>
</dbReference>
<dbReference type="GO" id="GO:0003700">
    <property type="term" value="F:DNA-binding transcription factor activity"/>
    <property type="evidence" value="ECO:0007669"/>
    <property type="project" value="InterPro"/>
</dbReference>
<dbReference type="SMART" id="SM00342">
    <property type="entry name" value="HTH_ARAC"/>
    <property type="match status" value="1"/>
</dbReference>
<evidence type="ECO:0000259" key="8">
    <source>
        <dbReference type="PROSITE" id="PS50110"/>
    </source>
</evidence>
<sequence length="470" mass="54008">MYKVLIVDDEEFIVKSLLMGTDWNSCGFEVAGSARDGVEAYEKICRIKPDLVFTDIRMPGMSGLELIKNIQAIHKDILFVVISGYAEFAYARKALDYGAVGYCLKPFDDEEITKVLKKAAKILINGGRKEKPDIIPLLEEETPEARHQLDSYFTSNGIAEGDKIVIVASIGKELTFENKQYTAIKTGSSKTIYIGKYEDFSSIAHSIETIPEGVKGVGIYEGAYSAFSMRKYIDEAFTLAYQFFTTGTRKITNGINGNNIDIETLMVKYENAFTKMDLSELVRHLDNFYKNAVDGRLSIKHAMNIFNSYVKFSIRNLGEDCYEEYVYNFDDLCYLFIDMYTMVEYIKEKITGFMGTNINVLTDEVRNEYFKKIINYINQNFFKDISIRSLAQDFVINPNYISQLFRKELGMTFTDYITKMRMNYAKELLQKTEYSQGEIAAKCGYSDYFYFIRVFKKTTGVTPGQFRHKE</sequence>
<evidence type="ECO:0000259" key="7">
    <source>
        <dbReference type="PROSITE" id="PS01124"/>
    </source>
</evidence>
<dbReference type="PROSITE" id="PS50110">
    <property type="entry name" value="RESPONSE_REGULATORY"/>
    <property type="match status" value="1"/>
</dbReference>
<dbReference type="InterPro" id="IPR020449">
    <property type="entry name" value="Tscrpt_reg_AraC-type_HTH"/>
</dbReference>
<dbReference type="Pfam" id="PF12833">
    <property type="entry name" value="HTH_18"/>
    <property type="match status" value="1"/>
</dbReference>
<protein>
    <recommendedName>
        <fullName evidence="1">Stage 0 sporulation protein A homolog</fullName>
    </recommendedName>
</protein>
<reference evidence="9 10" key="1">
    <citation type="journal article" date="2013" name="Genome Announc.">
        <title>Draft Genome Sequence of the Cellulolytic, Mesophilic, Anaerobic Bacterium Clostridium termitidis Strain CT1112 (DSM 5398).</title>
        <authorList>
            <person name="Lal S."/>
            <person name="Ramachandran U."/>
            <person name="Zhang X."/>
            <person name="Munir R."/>
            <person name="Sparling R."/>
            <person name="Levin D.B."/>
        </authorList>
    </citation>
    <scope>NUCLEOTIDE SEQUENCE [LARGE SCALE GENOMIC DNA]</scope>
    <source>
        <strain evidence="9 10">CT1112</strain>
    </source>
</reference>
<comment type="function">
    <text evidence="5">May play the central regulatory role in sporulation. It may be an element of the effector pathway responsible for the activation of sporulation genes in response to nutritional stress. Spo0A may act in concert with spo0H (a sigma factor) to control the expression of some genes that are critical to the sporulation process.</text>
</comment>
<evidence type="ECO:0000256" key="3">
    <source>
        <dbReference type="ARBA" id="ARBA00023125"/>
    </source>
</evidence>
<dbReference type="GO" id="GO:0043565">
    <property type="term" value="F:sequence-specific DNA binding"/>
    <property type="evidence" value="ECO:0007669"/>
    <property type="project" value="InterPro"/>
</dbReference>
<proteinExistence type="predicted"/>
<evidence type="ECO:0000256" key="5">
    <source>
        <dbReference type="ARBA" id="ARBA00024867"/>
    </source>
</evidence>
<dbReference type="Pfam" id="PF00072">
    <property type="entry name" value="Response_reg"/>
    <property type="match status" value="1"/>
</dbReference>
<organism evidence="9 10">
    <name type="scientific">Ruminiclostridium cellobioparum subsp. termitidis CT1112</name>
    <dbReference type="NCBI Taxonomy" id="1195236"/>
    <lineage>
        <taxon>Bacteria</taxon>
        <taxon>Bacillati</taxon>
        <taxon>Bacillota</taxon>
        <taxon>Clostridia</taxon>
        <taxon>Eubacteriales</taxon>
        <taxon>Oscillospiraceae</taxon>
        <taxon>Ruminiclostridium</taxon>
    </lineage>
</organism>
<dbReference type="STRING" id="1195236.CTER_1598"/>
<evidence type="ECO:0000256" key="4">
    <source>
        <dbReference type="ARBA" id="ARBA00023163"/>
    </source>
</evidence>
<dbReference type="EMBL" id="AORV01000027">
    <property type="protein sequence ID" value="EMS72397.1"/>
    <property type="molecule type" value="Genomic_DNA"/>
</dbReference>
<dbReference type="Proteomes" id="UP000014155">
    <property type="component" value="Unassembled WGS sequence"/>
</dbReference>
<keyword evidence="10" id="KW-1185">Reference proteome</keyword>
<dbReference type="PRINTS" id="PR00032">
    <property type="entry name" value="HTHARAC"/>
</dbReference>
<evidence type="ECO:0000256" key="1">
    <source>
        <dbReference type="ARBA" id="ARBA00018672"/>
    </source>
</evidence>
<dbReference type="InterPro" id="IPR018060">
    <property type="entry name" value="HTH_AraC"/>
</dbReference>
<evidence type="ECO:0000256" key="2">
    <source>
        <dbReference type="ARBA" id="ARBA00023015"/>
    </source>
</evidence>
<dbReference type="SMART" id="SM00448">
    <property type="entry name" value="REC"/>
    <property type="match status" value="1"/>
</dbReference>
<dbReference type="CDD" id="cd17536">
    <property type="entry name" value="REC_YesN-like"/>
    <property type="match status" value="1"/>
</dbReference>
<gene>
    <name evidence="9" type="ORF">CTER_1598</name>
</gene>
<feature type="domain" description="HTH araC/xylS-type" evidence="7">
    <location>
        <begin position="371"/>
        <end position="469"/>
    </location>
</feature>
<dbReference type="InterPro" id="IPR009057">
    <property type="entry name" value="Homeodomain-like_sf"/>
</dbReference>
<dbReference type="Gene3D" id="3.40.50.2300">
    <property type="match status" value="1"/>
</dbReference>
<dbReference type="RefSeq" id="WP_004625108.1">
    <property type="nucleotide sequence ID" value="NZ_AORV01000027.1"/>
</dbReference>
<dbReference type="PROSITE" id="PS01124">
    <property type="entry name" value="HTH_ARAC_FAMILY_2"/>
    <property type="match status" value="1"/>
</dbReference>
<dbReference type="SUPFAM" id="SSF52172">
    <property type="entry name" value="CheY-like"/>
    <property type="match status" value="1"/>
</dbReference>
<dbReference type="Gene3D" id="1.10.10.60">
    <property type="entry name" value="Homeodomain-like"/>
    <property type="match status" value="2"/>
</dbReference>
<dbReference type="InterPro" id="IPR011006">
    <property type="entry name" value="CheY-like_superfamily"/>
</dbReference>
<feature type="modified residue" description="4-aspartylphosphate" evidence="6">
    <location>
        <position position="55"/>
    </location>
</feature>
<dbReference type="GO" id="GO:0000160">
    <property type="term" value="P:phosphorelay signal transduction system"/>
    <property type="evidence" value="ECO:0007669"/>
    <property type="project" value="InterPro"/>
</dbReference>
<dbReference type="eggNOG" id="COG4753">
    <property type="taxonomic scope" value="Bacteria"/>
</dbReference>
<dbReference type="AlphaFoldDB" id="S0FKM0"/>